<gene>
    <name evidence="1" type="ORF">IBG24_12690</name>
</gene>
<sequence>MTESLATEQPSRQDSAELTRVLRVLERQRTRPEVMAEFFAGVGARGVVMALATTVSEPSREDVAGWDRLPDLLRDGLYAAVSWPEFDAEAFGADLAELLRDTDDSRRATISAITSFLLASGRYDARLLGGWSRAFDELSLPQDVPLTWGSFLTGVDEPQPWSALAVIARQSAAADGQETDAAR</sequence>
<dbReference type="AlphaFoldDB" id="A0A8I0EXH6"/>
<dbReference type="Proteomes" id="UP000620591">
    <property type="component" value="Unassembled WGS sequence"/>
</dbReference>
<dbReference type="EMBL" id="JACTVM010000003">
    <property type="protein sequence ID" value="MBC9227172.1"/>
    <property type="molecule type" value="Genomic_DNA"/>
</dbReference>
<name>A0A8I0EXH6_9ACTN</name>
<proteinExistence type="predicted"/>
<reference evidence="1" key="1">
    <citation type="submission" date="2020-09" db="EMBL/GenBank/DDBJ databases">
        <title>Novel species in genus Aeromicrobium.</title>
        <authorList>
            <person name="Zhang G."/>
        </authorList>
    </citation>
    <scope>NUCLEOTIDE SEQUENCE</scope>
    <source>
        <strain evidence="1">Zg-636</strain>
    </source>
</reference>
<evidence type="ECO:0000313" key="2">
    <source>
        <dbReference type="Proteomes" id="UP000620591"/>
    </source>
</evidence>
<organism evidence="1 2">
    <name type="scientific">Aeromicrobium senzhongii</name>
    <dbReference type="NCBI Taxonomy" id="2663859"/>
    <lineage>
        <taxon>Bacteria</taxon>
        <taxon>Bacillati</taxon>
        <taxon>Actinomycetota</taxon>
        <taxon>Actinomycetes</taxon>
        <taxon>Propionibacteriales</taxon>
        <taxon>Nocardioidaceae</taxon>
        <taxon>Aeromicrobium</taxon>
    </lineage>
</organism>
<comment type="caution">
    <text evidence="1">The sequence shown here is derived from an EMBL/GenBank/DDBJ whole genome shotgun (WGS) entry which is preliminary data.</text>
</comment>
<dbReference type="RefSeq" id="WP_187769785.1">
    <property type="nucleotide sequence ID" value="NZ_JACTVM010000003.1"/>
</dbReference>
<accession>A0A8I0EXH6</accession>
<evidence type="ECO:0000313" key="1">
    <source>
        <dbReference type="EMBL" id="MBC9227172.1"/>
    </source>
</evidence>
<protein>
    <submittedName>
        <fullName evidence="1">Uncharacterized protein</fullName>
    </submittedName>
</protein>